<evidence type="ECO:0000256" key="2">
    <source>
        <dbReference type="ARBA" id="ARBA00022559"/>
    </source>
</evidence>
<dbReference type="Proteomes" id="UP000054886">
    <property type="component" value="Unassembled WGS sequence"/>
</dbReference>
<dbReference type="FunFam" id="3.40.30.10:FF:000010">
    <property type="entry name" value="Glutathione peroxidase"/>
    <property type="match status" value="1"/>
</dbReference>
<dbReference type="Gene3D" id="3.40.30.10">
    <property type="entry name" value="Glutaredoxin"/>
    <property type="match status" value="1"/>
</dbReference>
<dbReference type="PRINTS" id="PR01011">
    <property type="entry name" value="GLUTPROXDASE"/>
</dbReference>
<dbReference type="VEuPathDB" id="FungiDB:B1J91_I00264g"/>
<keyword evidence="4 9" id="KW-0560">Oxidoreductase</keyword>
<dbReference type="CDD" id="cd00340">
    <property type="entry name" value="GSH_Peroxidase"/>
    <property type="match status" value="1"/>
</dbReference>
<evidence type="ECO:0000313" key="10">
    <source>
        <dbReference type="EMBL" id="KTB06107.1"/>
    </source>
</evidence>
<reference evidence="10 11" key="1">
    <citation type="submission" date="2015-10" db="EMBL/GenBank/DDBJ databases">
        <title>Draft genomes sequences of Candida glabrata isolates 1A, 1B, 2A, 2B, 3A and 3B.</title>
        <authorList>
            <person name="Haavelsrud O.E."/>
            <person name="Gaustad P."/>
        </authorList>
    </citation>
    <scope>NUCLEOTIDE SEQUENCE [LARGE SCALE GENOMIC DNA]</scope>
    <source>
        <strain evidence="10">910700640</strain>
    </source>
</reference>
<feature type="active site" evidence="8">
    <location>
        <position position="38"/>
    </location>
</feature>
<dbReference type="EMBL" id="LLZZ01000111">
    <property type="protein sequence ID" value="KTB06107.1"/>
    <property type="molecule type" value="Genomic_DNA"/>
</dbReference>
<evidence type="ECO:0000256" key="1">
    <source>
        <dbReference type="ARBA" id="ARBA00006926"/>
    </source>
</evidence>
<dbReference type="VEuPathDB" id="FungiDB:GWK60_L00077"/>
<comment type="caution">
    <text evidence="10">The sequence shown here is derived from an EMBL/GenBank/DDBJ whole genome shotgun (WGS) entry which is preliminary data.</text>
</comment>
<evidence type="ECO:0000256" key="8">
    <source>
        <dbReference type="PIRSR" id="PIRSR000303-1"/>
    </source>
</evidence>
<dbReference type="InterPro" id="IPR029759">
    <property type="entry name" value="GPX_AS"/>
</dbReference>
<proteinExistence type="inferred from homology"/>
<keyword evidence="3" id="KW-0049">Antioxidant</keyword>
<sequence length="163" mass="18667">MSMSPFHQLRPVDGQGNIYPFEMLKGKVVLIVNTASNCGFTPQYIELENMYQKYKNEGFEILGFPCNQFGHQEPGSDAEIQKFCSSKYKVTFPIMKKIDVNGPYEDPVFKYIKEQKPGMLGLKGIKWNFEKFLIDRQGNVVLRASSLTKPSTLNETIEKLLKN</sequence>
<comment type="similarity">
    <text evidence="1 9">Belongs to the glutathione peroxidase family.</text>
</comment>
<evidence type="ECO:0000256" key="6">
    <source>
        <dbReference type="ARBA" id="ARBA00023284"/>
    </source>
</evidence>
<protein>
    <recommendedName>
        <fullName evidence="9">Glutathione peroxidase</fullName>
    </recommendedName>
</protein>
<dbReference type="PIRSF" id="PIRSF000303">
    <property type="entry name" value="Glutathion_perox"/>
    <property type="match status" value="1"/>
</dbReference>
<gene>
    <name evidence="10" type="ORF">AO440_002353</name>
</gene>
<keyword evidence="2 9" id="KW-0575">Peroxidase</keyword>
<evidence type="ECO:0000256" key="3">
    <source>
        <dbReference type="ARBA" id="ARBA00022862"/>
    </source>
</evidence>
<dbReference type="InterPro" id="IPR000889">
    <property type="entry name" value="Glutathione_peroxidase"/>
</dbReference>
<dbReference type="PANTHER" id="PTHR11592">
    <property type="entry name" value="GLUTATHIONE PEROXIDASE"/>
    <property type="match status" value="1"/>
</dbReference>
<dbReference type="VEuPathDB" id="FungiDB:CAGL0I00264g"/>
<dbReference type="InterPro" id="IPR029760">
    <property type="entry name" value="GPX_CS"/>
</dbReference>
<dbReference type="Pfam" id="PF00255">
    <property type="entry name" value="GSHPx"/>
    <property type="match status" value="1"/>
</dbReference>
<dbReference type="GO" id="GO:0140824">
    <property type="term" value="F:thioredoxin-dependent peroxiredoxin activity"/>
    <property type="evidence" value="ECO:0007669"/>
    <property type="project" value="UniProtKB-EC"/>
</dbReference>
<dbReference type="SUPFAM" id="SSF52833">
    <property type="entry name" value="Thioredoxin-like"/>
    <property type="match status" value="1"/>
</dbReference>
<keyword evidence="6" id="KW-0676">Redox-active center</keyword>
<evidence type="ECO:0000256" key="7">
    <source>
        <dbReference type="ARBA" id="ARBA00049091"/>
    </source>
</evidence>
<organism evidence="10 11">
    <name type="scientific">Candida glabrata</name>
    <name type="common">Yeast</name>
    <name type="synonym">Torulopsis glabrata</name>
    <dbReference type="NCBI Taxonomy" id="5478"/>
    <lineage>
        <taxon>Eukaryota</taxon>
        <taxon>Fungi</taxon>
        <taxon>Dikarya</taxon>
        <taxon>Ascomycota</taxon>
        <taxon>Saccharomycotina</taxon>
        <taxon>Saccharomycetes</taxon>
        <taxon>Saccharomycetales</taxon>
        <taxon>Saccharomycetaceae</taxon>
        <taxon>Nakaseomyces</taxon>
    </lineage>
</organism>
<name>A0A0W0DGV0_CANGB</name>
<dbReference type="PANTHER" id="PTHR11592:SF78">
    <property type="entry name" value="GLUTATHIONE PEROXIDASE"/>
    <property type="match status" value="1"/>
</dbReference>
<dbReference type="GO" id="GO:0047066">
    <property type="term" value="F:phospholipid-hydroperoxide glutathione peroxidase activity"/>
    <property type="evidence" value="ECO:0007669"/>
    <property type="project" value="UniProtKB-ARBA"/>
</dbReference>
<dbReference type="PROSITE" id="PS00763">
    <property type="entry name" value="GLUTATHIONE_PEROXID_2"/>
    <property type="match status" value="1"/>
</dbReference>
<evidence type="ECO:0000313" key="11">
    <source>
        <dbReference type="Proteomes" id="UP000054886"/>
    </source>
</evidence>
<dbReference type="AlphaFoldDB" id="A0A0W0DGV0"/>
<dbReference type="InterPro" id="IPR036249">
    <property type="entry name" value="Thioredoxin-like_sf"/>
</dbReference>
<evidence type="ECO:0000256" key="9">
    <source>
        <dbReference type="RuleBase" id="RU000499"/>
    </source>
</evidence>
<dbReference type="VEuPathDB" id="FungiDB:GVI51_I00077"/>
<dbReference type="GO" id="GO:0004602">
    <property type="term" value="F:glutathione peroxidase activity"/>
    <property type="evidence" value="ECO:0007669"/>
    <property type="project" value="UniProtKB-ARBA"/>
</dbReference>
<dbReference type="GO" id="GO:0034599">
    <property type="term" value="P:cellular response to oxidative stress"/>
    <property type="evidence" value="ECO:0007669"/>
    <property type="project" value="TreeGrafter"/>
</dbReference>
<evidence type="ECO:0000256" key="4">
    <source>
        <dbReference type="ARBA" id="ARBA00023002"/>
    </source>
</evidence>
<comment type="catalytic activity">
    <reaction evidence="7">
        <text>a hydroperoxide + [thioredoxin]-dithiol = an alcohol + [thioredoxin]-disulfide + H2O</text>
        <dbReference type="Rhea" id="RHEA:62620"/>
        <dbReference type="Rhea" id="RHEA-COMP:10698"/>
        <dbReference type="Rhea" id="RHEA-COMP:10700"/>
        <dbReference type="ChEBI" id="CHEBI:15377"/>
        <dbReference type="ChEBI" id="CHEBI:29950"/>
        <dbReference type="ChEBI" id="CHEBI:30879"/>
        <dbReference type="ChEBI" id="CHEBI:35924"/>
        <dbReference type="ChEBI" id="CHEBI:50058"/>
        <dbReference type="EC" id="1.11.1.24"/>
    </reaction>
</comment>
<keyword evidence="5" id="KW-1015">Disulfide bond</keyword>
<dbReference type="PROSITE" id="PS00460">
    <property type="entry name" value="GLUTATHIONE_PEROXID_1"/>
    <property type="match status" value="1"/>
</dbReference>
<accession>A0A0W0DGV0</accession>
<dbReference type="PROSITE" id="PS51355">
    <property type="entry name" value="GLUTATHIONE_PEROXID_3"/>
    <property type="match status" value="1"/>
</dbReference>
<evidence type="ECO:0000256" key="5">
    <source>
        <dbReference type="ARBA" id="ARBA00023157"/>
    </source>
</evidence>